<feature type="domain" description="Bet v I/Major latex protein" evidence="1">
    <location>
        <begin position="2"/>
        <end position="151"/>
    </location>
</feature>
<dbReference type="SMART" id="SM01037">
    <property type="entry name" value="Bet_v_1"/>
    <property type="match status" value="1"/>
</dbReference>
<evidence type="ECO:0000313" key="2">
    <source>
        <dbReference type="EMBL" id="KAH8484075.1"/>
    </source>
</evidence>
<protein>
    <recommendedName>
        <fullName evidence="1">Bet v I/Major latex protein domain-containing protein</fullName>
    </recommendedName>
</protein>
<gene>
    <name evidence="2" type="ORF">H0E87_028485</name>
</gene>
<proteinExistence type="predicted"/>
<evidence type="ECO:0000259" key="1">
    <source>
        <dbReference type="SMART" id="SM01037"/>
    </source>
</evidence>
<name>A0A8T2WRV5_POPDE</name>
<keyword evidence="3" id="KW-1185">Reference proteome</keyword>
<dbReference type="Gene3D" id="3.30.530.20">
    <property type="match status" value="1"/>
</dbReference>
<accession>A0A8T2WRV5</accession>
<dbReference type="EMBL" id="JACEGQ020000017">
    <property type="protein sequence ID" value="KAH8484075.1"/>
    <property type="molecule type" value="Genomic_DNA"/>
</dbReference>
<dbReference type="Pfam" id="PF00407">
    <property type="entry name" value="Bet_v_1"/>
    <property type="match status" value="1"/>
</dbReference>
<dbReference type="InterPro" id="IPR000916">
    <property type="entry name" value="Bet_v_I/MLP"/>
</dbReference>
<evidence type="ECO:0000313" key="3">
    <source>
        <dbReference type="Proteomes" id="UP000807159"/>
    </source>
</evidence>
<dbReference type="AlphaFoldDB" id="A0A8T2WRV5"/>
<dbReference type="SUPFAM" id="SSF55961">
    <property type="entry name" value="Bet v1-like"/>
    <property type="match status" value="1"/>
</dbReference>
<dbReference type="InterPro" id="IPR023393">
    <property type="entry name" value="START-like_dom_sf"/>
</dbReference>
<comment type="caution">
    <text evidence="2">The sequence shown here is derived from an EMBL/GenBank/DDBJ whole genome shotgun (WGS) entry which is preliminary data.</text>
</comment>
<dbReference type="GO" id="GO:0006952">
    <property type="term" value="P:defense response"/>
    <property type="evidence" value="ECO:0007669"/>
    <property type="project" value="InterPro"/>
</dbReference>
<dbReference type="PANTHER" id="PTHR31907">
    <property type="entry name" value="MLP-LIKE PROTEIN 423"/>
    <property type="match status" value="1"/>
</dbReference>
<dbReference type="CDD" id="cd07816">
    <property type="entry name" value="Bet_v1-like"/>
    <property type="match status" value="1"/>
</dbReference>
<organism evidence="2 3">
    <name type="scientific">Populus deltoides</name>
    <name type="common">Eastern poplar</name>
    <name type="synonym">Eastern cottonwood</name>
    <dbReference type="NCBI Taxonomy" id="3696"/>
    <lineage>
        <taxon>Eukaryota</taxon>
        <taxon>Viridiplantae</taxon>
        <taxon>Streptophyta</taxon>
        <taxon>Embryophyta</taxon>
        <taxon>Tracheophyta</taxon>
        <taxon>Spermatophyta</taxon>
        <taxon>Magnoliopsida</taxon>
        <taxon>eudicotyledons</taxon>
        <taxon>Gunneridae</taxon>
        <taxon>Pentapetalae</taxon>
        <taxon>rosids</taxon>
        <taxon>fabids</taxon>
        <taxon>Malpighiales</taxon>
        <taxon>Salicaceae</taxon>
        <taxon>Saliceae</taxon>
        <taxon>Populus</taxon>
    </lineage>
</organism>
<dbReference type="Proteomes" id="UP000807159">
    <property type="component" value="Chromosome 17"/>
</dbReference>
<sequence length="153" mass="16835">MSLSSRMEVAVETSVPAEKFHDIFSTSTITQLSSMSPAKVQAIRLLKGEWEKPGCTISWNFYIDGAPTAAKVMEDIDNTKLSTTFNVIEGDLMGAYKSFKAIVQATPKVHGSVVRWTMIYEKLSENIPAPTAFVDFAVDLTKDINAHMTQAQA</sequence>
<reference evidence="2" key="1">
    <citation type="journal article" date="2021" name="J. Hered.">
        <title>Genome Assembly of Salicaceae Populus deltoides (Eastern Cottonwood) I-69 Based on Nanopore Sequencing and Hi-C Technologies.</title>
        <authorList>
            <person name="Bai S."/>
            <person name="Wu H."/>
            <person name="Zhang J."/>
            <person name="Pan Z."/>
            <person name="Zhao W."/>
            <person name="Li Z."/>
            <person name="Tong C."/>
        </authorList>
    </citation>
    <scope>NUCLEOTIDE SEQUENCE</scope>
    <source>
        <tissue evidence="2">Leaf</tissue>
    </source>
</reference>
<dbReference type="InterPro" id="IPR051761">
    <property type="entry name" value="MLP-like_ligand-binding"/>
</dbReference>